<evidence type="ECO:0000256" key="8">
    <source>
        <dbReference type="SAM" id="Phobius"/>
    </source>
</evidence>
<keyword evidence="2" id="KW-0813">Transport</keyword>
<dbReference type="RefSeq" id="WP_182961330.1">
    <property type="nucleotide sequence ID" value="NZ_JABEQM010000020.1"/>
</dbReference>
<keyword evidence="3" id="KW-1003">Cell membrane</keyword>
<dbReference type="EMBL" id="JABEQM010000020">
    <property type="protein sequence ID" value="MBB2203201.1"/>
    <property type="molecule type" value="Genomic_DNA"/>
</dbReference>
<feature type="transmembrane region" description="Helical" evidence="8">
    <location>
        <begin position="216"/>
        <end position="235"/>
    </location>
</feature>
<dbReference type="Gene3D" id="1.20.1250.20">
    <property type="entry name" value="MFS general substrate transporter like domains"/>
    <property type="match status" value="2"/>
</dbReference>
<evidence type="ECO:0000256" key="7">
    <source>
        <dbReference type="SAM" id="MobiDB-lite"/>
    </source>
</evidence>
<keyword evidence="5 8" id="KW-1133">Transmembrane helix</keyword>
<feature type="transmembrane region" description="Helical" evidence="8">
    <location>
        <begin position="356"/>
        <end position="375"/>
    </location>
</feature>
<keyword evidence="11" id="KW-1185">Reference proteome</keyword>
<dbReference type="Pfam" id="PF07690">
    <property type="entry name" value="MFS_1"/>
    <property type="match status" value="1"/>
</dbReference>
<feature type="transmembrane region" description="Helical" evidence="8">
    <location>
        <begin position="180"/>
        <end position="204"/>
    </location>
</feature>
<gene>
    <name evidence="10" type="ORF">HLH28_16755</name>
</gene>
<feature type="transmembrane region" description="Helical" evidence="8">
    <location>
        <begin position="331"/>
        <end position="350"/>
    </location>
</feature>
<evidence type="ECO:0000256" key="6">
    <source>
        <dbReference type="ARBA" id="ARBA00023136"/>
    </source>
</evidence>
<feature type="region of interest" description="Disordered" evidence="7">
    <location>
        <begin position="1"/>
        <end position="21"/>
    </location>
</feature>
<evidence type="ECO:0000256" key="4">
    <source>
        <dbReference type="ARBA" id="ARBA00022692"/>
    </source>
</evidence>
<evidence type="ECO:0000313" key="10">
    <source>
        <dbReference type="EMBL" id="MBB2203201.1"/>
    </source>
</evidence>
<comment type="caution">
    <text evidence="10">The sequence shown here is derived from an EMBL/GenBank/DDBJ whole genome shotgun (WGS) entry which is preliminary data.</text>
</comment>
<evidence type="ECO:0000256" key="2">
    <source>
        <dbReference type="ARBA" id="ARBA00022448"/>
    </source>
</evidence>
<dbReference type="Proteomes" id="UP000578030">
    <property type="component" value="Unassembled WGS sequence"/>
</dbReference>
<reference evidence="10 11" key="1">
    <citation type="submission" date="2020-04" db="EMBL/GenBank/DDBJ databases">
        <title>Description of novel Gluconacetobacter.</title>
        <authorList>
            <person name="Sombolestani A."/>
        </authorList>
    </citation>
    <scope>NUCLEOTIDE SEQUENCE [LARGE SCALE GENOMIC DNA]</scope>
    <source>
        <strain evidence="10 11">LMG 27802</strain>
    </source>
</reference>
<feature type="transmembrane region" description="Helical" evidence="8">
    <location>
        <begin position="146"/>
        <end position="168"/>
    </location>
</feature>
<dbReference type="PANTHER" id="PTHR43045">
    <property type="entry name" value="SHIKIMATE TRANSPORTER"/>
    <property type="match status" value="1"/>
</dbReference>
<feature type="transmembrane region" description="Helical" evidence="8">
    <location>
        <begin position="301"/>
        <end position="324"/>
    </location>
</feature>
<sequence>MTDLTMSPGAGIGAPPVSDSGADIQRMAQAPDARQQRRRASIGSLIGTTIEWYEYYIYGATAALVFPHLFFPSHNRLVSLMLSFASFGVAFVIRPIGAAVFGHFGDRVGRKTTLIVTLTLSGLATFLIGVLPSYDRIGLWAPGLLVMLRIVQGFGVGGEWGGAALMSLEWGEQNRRGAAGAWPQVGTSIGLILSTSAVMGASMLTGPDFLVGGWRIPFLLSGILVIIGLLVRLSIRETPSFAQALQEKRIEDSPVGTVLRGYWREIIMIAFLRMSEQMPFYIFTAFIFDYATTTAHVTRTFVLSATLVAAVIDMILLPVCAVAADRVGRRRMYYIGCAVLVLMAFPYFWVLNSGNTTLIFIAIALSLLPHALQYGAQASLISEQFPVNIRYSGAGLGYQMSSLVAGGPAPLVAAALLAWSGSGYAVAGYLVFGGIVAAVALSLMTDRSKATM</sequence>
<dbReference type="GO" id="GO:0005886">
    <property type="term" value="C:plasma membrane"/>
    <property type="evidence" value="ECO:0007669"/>
    <property type="project" value="UniProtKB-SubCell"/>
</dbReference>
<dbReference type="CDD" id="cd17369">
    <property type="entry name" value="MFS_ShiA_like"/>
    <property type="match status" value="1"/>
</dbReference>
<evidence type="ECO:0000313" key="11">
    <source>
        <dbReference type="Proteomes" id="UP000578030"/>
    </source>
</evidence>
<dbReference type="GO" id="GO:0022857">
    <property type="term" value="F:transmembrane transporter activity"/>
    <property type="evidence" value="ECO:0007669"/>
    <property type="project" value="InterPro"/>
</dbReference>
<feature type="transmembrane region" description="Helical" evidence="8">
    <location>
        <begin position="113"/>
        <end position="134"/>
    </location>
</feature>
<dbReference type="AlphaFoldDB" id="A0A7W4PQW1"/>
<evidence type="ECO:0000259" key="9">
    <source>
        <dbReference type="PROSITE" id="PS50850"/>
    </source>
</evidence>
<dbReference type="InterPro" id="IPR036259">
    <property type="entry name" value="MFS_trans_sf"/>
</dbReference>
<dbReference type="SUPFAM" id="SSF103473">
    <property type="entry name" value="MFS general substrate transporter"/>
    <property type="match status" value="1"/>
</dbReference>
<organism evidence="10 11">
    <name type="scientific">Gluconacetobacter tumulisoli</name>
    <dbReference type="NCBI Taxonomy" id="1286189"/>
    <lineage>
        <taxon>Bacteria</taxon>
        <taxon>Pseudomonadati</taxon>
        <taxon>Pseudomonadota</taxon>
        <taxon>Alphaproteobacteria</taxon>
        <taxon>Acetobacterales</taxon>
        <taxon>Acetobacteraceae</taxon>
        <taxon>Gluconacetobacter</taxon>
    </lineage>
</organism>
<dbReference type="InterPro" id="IPR011701">
    <property type="entry name" value="MFS"/>
</dbReference>
<protein>
    <submittedName>
        <fullName evidence="10">MHS family MFS transporter</fullName>
    </submittedName>
</protein>
<keyword evidence="6 8" id="KW-0472">Membrane</keyword>
<name>A0A7W4PQW1_9PROT</name>
<feature type="domain" description="Major facilitator superfamily (MFS) profile" evidence="9">
    <location>
        <begin position="40"/>
        <end position="451"/>
    </location>
</feature>
<feature type="transmembrane region" description="Helical" evidence="8">
    <location>
        <begin position="278"/>
        <end position="295"/>
    </location>
</feature>
<evidence type="ECO:0000256" key="1">
    <source>
        <dbReference type="ARBA" id="ARBA00004651"/>
    </source>
</evidence>
<feature type="transmembrane region" description="Helical" evidence="8">
    <location>
        <begin position="396"/>
        <end position="418"/>
    </location>
</feature>
<dbReference type="InterPro" id="IPR020846">
    <property type="entry name" value="MFS_dom"/>
</dbReference>
<accession>A0A7W4PQW1</accession>
<dbReference type="PANTHER" id="PTHR43045:SF1">
    <property type="entry name" value="SHIKIMATE TRANSPORTER"/>
    <property type="match status" value="1"/>
</dbReference>
<evidence type="ECO:0000256" key="5">
    <source>
        <dbReference type="ARBA" id="ARBA00022989"/>
    </source>
</evidence>
<dbReference type="PROSITE" id="PS50850">
    <property type="entry name" value="MFS"/>
    <property type="match status" value="1"/>
</dbReference>
<feature type="transmembrane region" description="Helical" evidence="8">
    <location>
        <begin position="424"/>
        <end position="444"/>
    </location>
</feature>
<proteinExistence type="predicted"/>
<feature type="transmembrane region" description="Helical" evidence="8">
    <location>
        <begin position="77"/>
        <end position="101"/>
    </location>
</feature>
<keyword evidence="4 8" id="KW-0812">Transmembrane</keyword>
<comment type="subcellular location">
    <subcellularLocation>
        <location evidence="1">Cell membrane</location>
        <topology evidence="1">Multi-pass membrane protein</topology>
    </subcellularLocation>
</comment>
<evidence type="ECO:0000256" key="3">
    <source>
        <dbReference type="ARBA" id="ARBA00022475"/>
    </source>
</evidence>